<protein>
    <submittedName>
        <fullName evidence="2">Uncharacterized protein</fullName>
    </submittedName>
</protein>
<evidence type="ECO:0000313" key="3">
    <source>
        <dbReference type="Proteomes" id="UP000522720"/>
    </source>
</evidence>
<dbReference type="AlphaFoldDB" id="A0A7X6S235"/>
<feature type="non-terminal residue" evidence="2">
    <location>
        <position position="1"/>
    </location>
</feature>
<keyword evidence="1" id="KW-0472">Membrane</keyword>
<dbReference type="Proteomes" id="UP000522720">
    <property type="component" value="Unassembled WGS sequence"/>
</dbReference>
<comment type="caution">
    <text evidence="2">The sequence shown here is derived from an EMBL/GenBank/DDBJ whole genome shotgun (WGS) entry which is preliminary data.</text>
</comment>
<organism evidence="2 3">
    <name type="scientific">Streptococcus ovuberis</name>
    <dbReference type="NCBI Taxonomy" id="1936207"/>
    <lineage>
        <taxon>Bacteria</taxon>
        <taxon>Bacillati</taxon>
        <taxon>Bacillota</taxon>
        <taxon>Bacilli</taxon>
        <taxon>Lactobacillales</taxon>
        <taxon>Streptococcaceae</taxon>
        <taxon>Streptococcus</taxon>
    </lineage>
</organism>
<proteinExistence type="predicted"/>
<keyword evidence="1" id="KW-0812">Transmembrane</keyword>
<gene>
    <name evidence="2" type="ORF">HF992_11495</name>
</gene>
<sequence>GHFSVYLNGPANSKVTVTGISIPQLGIGEKSSEVVGTDKLKSGAITSGKVDEYINTAFPDATTTVTFDRAADVRGATLLNLPNITDQTLTQTQTDNLAKIREDSIAEAGTATGAITGAGAVPGLGWLTDLWEWLKKLLNAILGLPAAILDGLKALWKWLADILNAILAIPGAISKVIVDSITWAFAVDETWLKSRISDLKVDFDGKFPALVPIDFRFTDKASFDDLKVYIPNVGEVVIVQGDMVMRYSPILKNFLRAFFYLITGLFFFRRFYKVAED</sequence>
<dbReference type="EMBL" id="JAAXPR010000039">
    <property type="protein sequence ID" value="NKZ21422.1"/>
    <property type="molecule type" value="Genomic_DNA"/>
</dbReference>
<accession>A0A7X6S235</accession>
<evidence type="ECO:0000313" key="2">
    <source>
        <dbReference type="EMBL" id="NKZ21422.1"/>
    </source>
</evidence>
<reference evidence="2 3" key="1">
    <citation type="submission" date="2020-04" db="EMBL/GenBank/DDBJ databases">
        <title>MicrobeNet Type strains.</title>
        <authorList>
            <person name="Nicholson A.C."/>
        </authorList>
    </citation>
    <scope>NUCLEOTIDE SEQUENCE [LARGE SCALE GENOMIC DNA]</scope>
    <source>
        <strain evidence="2 3">CCUG 69612</strain>
    </source>
</reference>
<feature type="transmembrane region" description="Helical" evidence="1">
    <location>
        <begin position="253"/>
        <end position="272"/>
    </location>
</feature>
<evidence type="ECO:0000256" key="1">
    <source>
        <dbReference type="SAM" id="Phobius"/>
    </source>
</evidence>
<name>A0A7X6S235_9STRE</name>
<keyword evidence="1" id="KW-1133">Transmembrane helix</keyword>
<dbReference type="RefSeq" id="WP_168550134.1">
    <property type="nucleotide sequence ID" value="NZ_JAAXPR010000039.1"/>
</dbReference>
<keyword evidence="3" id="KW-1185">Reference proteome</keyword>